<evidence type="ECO:0000313" key="1">
    <source>
        <dbReference type="EMBL" id="QTR01904.1"/>
    </source>
</evidence>
<dbReference type="Gene3D" id="3.40.50.300">
    <property type="entry name" value="P-loop containing nucleotide triphosphate hydrolases"/>
    <property type="match status" value="1"/>
</dbReference>
<proteinExistence type="predicted"/>
<dbReference type="Pfam" id="PF13671">
    <property type="entry name" value="AAA_33"/>
    <property type="match status" value="1"/>
</dbReference>
<dbReference type="EMBL" id="CP072788">
    <property type="protein sequence ID" value="QTR01904.1"/>
    <property type="molecule type" value="Genomic_DNA"/>
</dbReference>
<gene>
    <name evidence="1" type="ORF">J7S33_21950</name>
</gene>
<dbReference type="AlphaFoldDB" id="A0A8T8HVM6"/>
<dbReference type="Proteomes" id="UP000671828">
    <property type="component" value="Chromosome"/>
</dbReference>
<accession>A0A8T8HVM6</accession>
<name>A0A8T8HVM6_9PSEU</name>
<dbReference type="InterPro" id="IPR027417">
    <property type="entry name" value="P-loop_NTPase"/>
</dbReference>
<dbReference type="SUPFAM" id="SSF52540">
    <property type="entry name" value="P-loop containing nucleoside triphosphate hydrolases"/>
    <property type="match status" value="1"/>
</dbReference>
<sequence length="188" mass="20495">MEVMTAVAVAPRALVVLAGLPGAGKSTLLAGVDTGGAAAVVLDSDQVRGYLRRVLPAALPYRFYRPLVHLVHRLRILWFTVFAAGLLLVHEPSTRPTTRAGLVAVGVVGNRPRHFVWLDASAEEALSGQVRRGRLIRRGSFARHVRRAERLRRRFAEGRAPRGWQALTVLTRGDRLRLAVSPSGYPGG</sequence>
<evidence type="ECO:0000313" key="2">
    <source>
        <dbReference type="Proteomes" id="UP000671828"/>
    </source>
</evidence>
<protein>
    <submittedName>
        <fullName evidence="1">AAA family ATPase</fullName>
    </submittedName>
</protein>
<organism evidence="1 2">
    <name type="scientific">Saccharothrix algeriensis</name>
    <dbReference type="NCBI Taxonomy" id="173560"/>
    <lineage>
        <taxon>Bacteria</taxon>
        <taxon>Bacillati</taxon>
        <taxon>Actinomycetota</taxon>
        <taxon>Actinomycetes</taxon>
        <taxon>Pseudonocardiales</taxon>
        <taxon>Pseudonocardiaceae</taxon>
        <taxon>Saccharothrix</taxon>
    </lineage>
</organism>
<reference evidence="1" key="1">
    <citation type="submission" date="2021-04" db="EMBL/GenBank/DDBJ databases">
        <title>Saccharothrix algeriensis WGS.</title>
        <authorList>
            <person name="Stuskova K."/>
            <person name="Hakalova E."/>
            <person name="Tebbal A.B."/>
            <person name="Eichmeier A."/>
        </authorList>
    </citation>
    <scope>NUCLEOTIDE SEQUENCE</scope>
    <source>
        <strain evidence="1">NRRL B-24137</strain>
    </source>
</reference>